<feature type="compositionally biased region" description="Polar residues" evidence="1">
    <location>
        <begin position="50"/>
        <end position="67"/>
    </location>
</feature>
<protein>
    <submittedName>
        <fullName evidence="2">Not available</fullName>
    </submittedName>
</protein>
<name>A0ABX0S195_PONBL</name>
<feature type="compositionally biased region" description="Basic and acidic residues" evidence="1">
    <location>
        <begin position="154"/>
        <end position="175"/>
    </location>
</feature>
<proteinExistence type="predicted"/>
<dbReference type="Proteomes" id="UP001165941">
    <property type="component" value="Unassembled WGS sequence"/>
</dbReference>
<feature type="region of interest" description="Disordered" evidence="1">
    <location>
        <begin position="136"/>
        <end position="178"/>
    </location>
</feature>
<evidence type="ECO:0000313" key="3">
    <source>
        <dbReference type="Proteomes" id="UP001165941"/>
    </source>
</evidence>
<evidence type="ECO:0000313" key="2">
    <source>
        <dbReference type="EMBL" id="NIG58896.1"/>
    </source>
</evidence>
<evidence type="ECO:0000256" key="1">
    <source>
        <dbReference type="SAM" id="MobiDB-lite"/>
    </source>
</evidence>
<reference evidence="2" key="1">
    <citation type="submission" date="2018-05" db="EMBL/GenBank/DDBJ databases">
        <authorList>
            <person name="Pedro S.L.S."/>
            <person name="Freitas R.C."/>
            <person name="Barreto A.S."/>
            <person name="Lima A.O.S."/>
        </authorList>
    </citation>
    <scope>NUCLEOTIDE SEQUENCE</scope>
    <source>
        <strain evidence="2">BP203</strain>
        <tissue evidence="2">Muscle</tissue>
    </source>
</reference>
<organism evidence="2 3">
    <name type="scientific">Pontoporia blainvillei</name>
    <name type="common">Franciscana</name>
    <name type="synonym">Delphinus blainvillei</name>
    <dbReference type="NCBI Taxonomy" id="48723"/>
    <lineage>
        <taxon>Eukaryota</taxon>
        <taxon>Metazoa</taxon>
        <taxon>Chordata</taxon>
        <taxon>Craniata</taxon>
        <taxon>Vertebrata</taxon>
        <taxon>Euteleostomi</taxon>
        <taxon>Mammalia</taxon>
        <taxon>Eutheria</taxon>
        <taxon>Laurasiatheria</taxon>
        <taxon>Artiodactyla</taxon>
        <taxon>Whippomorpha</taxon>
        <taxon>Cetacea</taxon>
        <taxon>Odontoceti</taxon>
        <taxon>Pontoporiidae</taxon>
        <taxon>Pontoporia</taxon>
    </lineage>
</organism>
<feature type="region of interest" description="Disordered" evidence="1">
    <location>
        <begin position="35"/>
        <end position="67"/>
    </location>
</feature>
<gene>
    <name evidence="2" type="ORF">BU61_6154</name>
</gene>
<accession>A0ABX0S195</accession>
<sequence>MVQTALGSLPPSQGHWVITEPMEAHGAGAPCKMEGAQRNEAKPGPHDGAQPTQQRTGSEAGQTVQSPTWASAHLTSRLVPQDGHSTGSQAAGLTPSVCHVTVHNQLSRSFIHSLNKHTLGQALLWVQGACTAAGDRARTERSEGRRAQRHLQHSHQELPKHNPRREGQATRRCLSEDASVPEPALTHLPHYPSVQVEDDFSAALRRSRLPGQL</sequence>
<dbReference type="EMBL" id="PGGH01068681">
    <property type="protein sequence ID" value="NIG58896.1"/>
    <property type="molecule type" value="Genomic_DNA"/>
</dbReference>
<keyword evidence="3" id="KW-1185">Reference proteome</keyword>
<feature type="compositionally biased region" description="Basic and acidic residues" evidence="1">
    <location>
        <begin position="136"/>
        <end position="146"/>
    </location>
</feature>
<feature type="compositionally biased region" description="Basic and acidic residues" evidence="1">
    <location>
        <begin position="35"/>
        <end position="45"/>
    </location>
</feature>
<comment type="caution">
    <text evidence="2">The sequence shown here is derived from an EMBL/GenBank/DDBJ whole genome shotgun (WGS) entry which is preliminary data.</text>
</comment>